<protein>
    <submittedName>
        <fullName evidence="2">Uncharacterized protein</fullName>
    </submittedName>
</protein>
<evidence type="ECO:0000256" key="1">
    <source>
        <dbReference type="SAM" id="MobiDB-lite"/>
    </source>
</evidence>
<dbReference type="EMBL" id="QGKW02000276">
    <property type="protein sequence ID" value="KAF2606255.1"/>
    <property type="molecule type" value="Genomic_DNA"/>
</dbReference>
<evidence type="ECO:0000313" key="3">
    <source>
        <dbReference type="EMBL" id="KAF2606255.1"/>
    </source>
</evidence>
<reference evidence="2" key="1">
    <citation type="submission" date="2019-12" db="EMBL/GenBank/DDBJ databases">
        <title>Genome sequencing and annotation of Brassica cretica.</title>
        <authorList>
            <person name="Studholme D.J."/>
            <person name="Sarris P.F."/>
        </authorList>
    </citation>
    <scope>NUCLEOTIDE SEQUENCE</scope>
    <source>
        <strain evidence="3">PFS-001/15</strain>
        <strain evidence="2">PFS-102/07</strain>
        <tissue evidence="2">Leaf</tissue>
    </source>
</reference>
<evidence type="ECO:0000313" key="2">
    <source>
        <dbReference type="EMBL" id="KAF2592740.1"/>
    </source>
</evidence>
<gene>
    <name evidence="3" type="ORF">F2Q68_00044128</name>
    <name evidence="2" type="ORF">F2Q70_00043249</name>
</gene>
<dbReference type="AlphaFoldDB" id="A0A3N6QND4"/>
<dbReference type="EMBL" id="QGKY02000164">
    <property type="protein sequence ID" value="KAF2592740.1"/>
    <property type="molecule type" value="Genomic_DNA"/>
</dbReference>
<sequence>MEEMRQDIAIIQTQRAAKATTPASIDINLPTSIDRDIPTSIDDDPSPSNLMKSQPDSYTRAEIDQIVEEIYRTLGAVDERLDKRCDDIYFPWDITISSLTSQTEAMQGEIVEIQRYIAHRPEAWTSIDKRIIIATDSHKKTSIDEPTPTNRGGLVPKVISDMSDINNHGEEISGDTLNVLETDCKR</sequence>
<feature type="region of interest" description="Disordered" evidence="1">
    <location>
        <begin position="27"/>
        <end position="57"/>
    </location>
</feature>
<proteinExistence type="predicted"/>
<organism evidence="2">
    <name type="scientific">Brassica cretica</name>
    <name type="common">Mustard</name>
    <dbReference type="NCBI Taxonomy" id="69181"/>
    <lineage>
        <taxon>Eukaryota</taxon>
        <taxon>Viridiplantae</taxon>
        <taxon>Streptophyta</taxon>
        <taxon>Embryophyta</taxon>
        <taxon>Tracheophyta</taxon>
        <taxon>Spermatophyta</taxon>
        <taxon>Magnoliopsida</taxon>
        <taxon>eudicotyledons</taxon>
        <taxon>Gunneridae</taxon>
        <taxon>Pentapetalae</taxon>
        <taxon>rosids</taxon>
        <taxon>malvids</taxon>
        <taxon>Brassicales</taxon>
        <taxon>Brassicaceae</taxon>
        <taxon>Brassiceae</taxon>
        <taxon>Brassica</taxon>
    </lineage>
</organism>
<comment type="caution">
    <text evidence="2">The sequence shown here is derived from an EMBL/GenBank/DDBJ whole genome shotgun (WGS) entry which is preliminary data.</text>
</comment>
<accession>A0A3N6QND4</accession>
<name>A0A3N6QND4_BRACR</name>
<dbReference type="Proteomes" id="UP000712281">
    <property type="component" value="Unassembled WGS sequence"/>
</dbReference>